<feature type="region of interest" description="Disordered" evidence="3">
    <location>
        <begin position="52"/>
        <end position="96"/>
    </location>
</feature>
<comment type="caution">
    <text evidence="5">The sequence shown here is derived from an EMBL/GenBank/DDBJ whole genome shotgun (WGS) entry which is preliminary data.</text>
</comment>
<reference evidence="5" key="1">
    <citation type="submission" date="2020-06" db="EMBL/GenBank/DDBJ databases">
        <authorList>
            <person name="Li T."/>
            <person name="Hu X."/>
            <person name="Zhang T."/>
            <person name="Song X."/>
            <person name="Zhang H."/>
            <person name="Dai N."/>
            <person name="Sheng W."/>
            <person name="Hou X."/>
            <person name="Wei L."/>
        </authorList>
    </citation>
    <scope>NUCLEOTIDE SEQUENCE</scope>
    <source>
        <strain evidence="5">G02</strain>
        <tissue evidence="5">Leaf</tissue>
    </source>
</reference>
<evidence type="ECO:0000256" key="2">
    <source>
        <dbReference type="RuleBase" id="RU369065"/>
    </source>
</evidence>
<dbReference type="GO" id="GO:0031347">
    <property type="term" value="P:regulation of defense response"/>
    <property type="evidence" value="ECO:0007669"/>
    <property type="project" value="UniProtKB-UniRule"/>
</dbReference>
<dbReference type="InterPro" id="IPR040390">
    <property type="entry name" value="TIFY/JAZ"/>
</dbReference>
<evidence type="ECO:0000256" key="3">
    <source>
        <dbReference type="SAM" id="MobiDB-lite"/>
    </source>
</evidence>
<feature type="region of interest" description="Disordered" evidence="3">
    <location>
        <begin position="133"/>
        <end position="152"/>
    </location>
</feature>
<comment type="domain">
    <text evidence="2">The jas domain is required for interaction with COI1.</text>
</comment>
<dbReference type="PANTHER" id="PTHR33077">
    <property type="entry name" value="PROTEIN TIFY 4A-RELATED-RELATED"/>
    <property type="match status" value="1"/>
</dbReference>
<comment type="subcellular location">
    <subcellularLocation>
        <location evidence="2">Nucleus</location>
    </subcellularLocation>
</comment>
<comment type="function">
    <text evidence="2">Repressor of jasmonate responses.</text>
</comment>
<organism evidence="5">
    <name type="scientific">Sesamum radiatum</name>
    <name type="common">Black benniseed</name>
    <dbReference type="NCBI Taxonomy" id="300843"/>
    <lineage>
        <taxon>Eukaryota</taxon>
        <taxon>Viridiplantae</taxon>
        <taxon>Streptophyta</taxon>
        <taxon>Embryophyta</taxon>
        <taxon>Tracheophyta</taxon>
        <taxon>Spermatophyta</taxon>
        <taxon>Magnoliopsida</taxon>
        <taxon>eudicotyledons</taxon>
        <taxon>Gunneridae</taxon>
        <taxon>Pentapetalae</taxon>
        <taxon>asterids</taxon>
        <taxon>lamiids</taxon>
        <taxon>Lamiales</taxon>
        <taxon>Pedaliaceae</taxon>
        <taxon>Sesamum</taxon>
    </lineage>
</organism>
<dbReference type="SMART" id="SM00979">
    <property type="entry name" value="TIFY"/>
    <property type="match status" value="1"/>
</dbReference>
<comment type="similarity">
    <text evidence="1 2">Belongs to the TIFY/JAZ family.</text>
</comment>
<evidence type="ECO:0000259" key="4">
    <source>
        <dbReference type="PROSITE" id="PS51320"/>
    </source>
</evidence>
<keyword evidence="2" id="KW-0539">Nucleus</keyword>
<name>A0AAW2R428_SESRA</name>
<protein>
    <recommendedName>
        <fullName evidence="2">Protein TIFY</fullName>
    </recommendedName>
    <alternativeName>
        <fullName evidence="2">Jasmonate ZIM domain-containing protein</fullName>
    </alternativeName>
</protein>
<accession>A0AAW2R428</accession>
<dbReference type="Pfam" id="PF06200">
    <property type="entry name" value="tify"/>
    <property type="match status" value="1"/>
</dbReference>
<dbReference type="EMBL" id="JACGWJ010000014">
    <property type="protein sequence ID" value="KAL0374594.1"/>
    <property type="molecule type" value="Genomic_DNA"/>
</dbReference>
<dbReference type="Pfam" id="PF09425">
    <property type="entry name" value="Jas_motif"/>
    <property type="match status" value="1"/>
</dbReference>
<evidence type="ECO:0000256" key="1">
    <source>
        <dbReference type="ARBA" id="ARBA00008614"/>
    </source>
</evidence>
<dbReference type="GO" id="GO:2000022">
    <property type="term" value="P:regulation of jasmonic acid mediated signaling pathway"/>
    <property type="evidence" value="ECO:0007669"/>
    <property type="project" value="UniProtKB-UniRule"/>
</dbReference>
<proteinExistence type="inferred from homology"/>
<sequence length="226" mass="24170">MGSSEIVDSGRFSGGRSNFSRTCSLLSQYLKEKGSFGDLTLGLAHNLETKGAPTETKDLLPMIEKSGRSSGSGNLNTPPARDETQNKSDLSGTKPEAETAQMTIFYAGKVMVFDDLPAEKAKEIMMLASSAQNHPNPTVAPLQSPAESTTSVPNVVPHHCAQPPLDSDLPIARKNSLARFLEKRKDRITANAPYPASKAAAPAPAAVKTEAWLGLGPQLPVRIQRY</sequence>
<dbReference type="GO" id="GO:0005634">
    <property type="term" value="C:nucleus"/>
    <property type="evidence" value="ECO:0007669"/>
    <property type="project" value="UniProtKB-SubCell"/>
</dbReference>
<dbReference type="InterPro" id="IPR018467">
    <property type="entry name" value="CCT_CS"/>
</dbReference>
<dbReference type="PROSITE" id="PS51320">
    <property type="entry name" value="TIFY"/>
    <property type="match status" value="1"/>
</dbReference>
<dbReference type="AlphaFoldDB" id="A0AAW2R428"/>
<reference evidence="5" key="2">
    <citation type="journal article" date="2024" name="Plant">
        <title>Genomic evolution and insights into agronomic trait innovations of Sesamum species.</title>
        <authorList>
            <person name="Miao H."/>
            <person name="Wang L."/>
            <person name="Qu L."/>
            <person name="Liu H."/>
            <person name="Sun Y."/>
            <person name="Le M."/>
            <person name="Wang Q."/>
            <person name="Wei S."/>
            <person name="Zheng Y."/>
            <person name="Lin W."/>
            <person name="Duan Y."/>
            <person name="Cao H."/>
            <person name="Xiong S."/>
            <person name="Wang X."/>
            <person name="Wei L."/>
            <person name="Li C."/>
            <person name="Ma Q."/>
            <person name="Ju M."/>
            <person name="Zhao R."/>
            <person name="Li G."/>
            <person name="Mu C."/>
            <person name="Tian Q."/>
            <person name="Mei H."/>
            <person name="Zhang T."/>
            <person name="Gao T."/>
            <person name="Zhang H."/>
        </authorList>
    </citation>
    <scope>NUCLEOTIDE SEQUENCE</scope>
    <source>
        <strain evidence="5">G02</strain>
    </source>
</reference>
<gene>
    <name evidence="5" type="ORF">Sradi_3375100</name>
</gene>
<keyword evidence="2" id="KW-1184">Jasmonic acid signaling pathway</keyword>
<evidence type="ECO:0000313" key="5">
    <source>
        <dbReference type="EMBL" id="KAL0374594.1"/>
    </source>
</evidence>
<dbReference type="PANTHER" id="PTHR33077:SF140">
    <property type="entry name" value="PROTEIN TIFY 10B"/>
    <property type="match status" value="1"/>
</dbReference>
<feature type="compositionally biased region" description="Polar residues" evidence="3">
    <location>
        <begin position="68"/>
        <end position="77"/>
    </location>
</feature>
<dbReference type="InterPro" id="IPR010399">
    <property type="entry name" value="Tify_dom"/>
</dbReference>
<dbReference type="GO" id="GO:0009611">
    <property type="term" value="P:response to wounding"/>
    <property type="evidence" value="ECO:0007669"/>
    <property type="project" value="UniProtKB-UniRule"/>
</dbReference>
<feature type="domain" description="Tify" evidence="4">
    <location>
        <begin position="95"/>
        <end position="130"/>
    </location>
</feature>